<accession>A0A0B7NAS7</accession>
<evidence type="ECO:0000313" key="1">
    <source>
        <dbReference type="EMBL" id="CEP12134.1"/>
    </source>
</evidence>
<proteinExistence type="predicted"/>
<dbReference type="Proteomes" id="UP000054107">
    <property type="component" value="Unassembled WGS sequence"/>
</dbReference>
<keyword evidence="2" id="KW-1185">Reference proteome</keyword>
<protein>
    <submittedName>
        <fullName evidence="1">Uncharacterized protein</fullName>
    </submittedName>
</protein>
<sequence>MPKTEIILLLPSPFTGPKAPLEYNKVLLGGRSQPRLRKDYLYVACSRNCHAVNLHLIADEALNPEAIHTLIDLHVKLQ</sequence>
<organism evidence="1 2">
    <name type="scientific">Parasitella parasitica</name>
    <dbReference type="NCBI Taxonomy" id="35722"/>
    <lineage>
        <taxon>Eukaryota</taxon>
        <taxon>Fungi</taxon>
        <taxon>Fungi incertae sedis</taxon>
        <taxon>Mucoromycota</taxon>
        <taxon>Mucoromycotina</taxon>
        <taxon>Mucoromycetes</taxon>
        <taxon>Mucorales</taxon>
        <taxon>Mucorineae</taxon>
        <taxon>Mucoraceae</taxon>
        <taxon>Parasitella</taxon>
    </lineage>
</organism>
<gene>
    <name evidence="1" type="primary">PARPA_06056.1 scaffold 20777</name>
</gene>
<dbReference type="AlphaFoldDB" id="A0A0B7NAS7"/>
<reference evidence="1 2" key="1">
    <citation type="submission" date="2014-09" db="EMBL/GenBank/DDBJ databases">
        <authorList>
            <person name="Ellenberger Sabrina"/>
        </authorList>
    </citation>
    <scope>NUCLEOTIDE SEQUENCE [LARGE SCALE GENOMIC DNA]</scope>
    <source>
        <strain evidence="1 2">CBS 412.66</strain>
    </source>
</reference>
<dbReference type="EMBL" id="LN727414">
    <property type="protein sequence ID" value="CEP12134.1"/>
    <property type="molecule type" value="Genomic_DNA"/>
</dbReference>
<evidence type="ECO:0000313" key="2">
    <source>
        <dbReference type="Proteomes" id="UP000054107"/>
    </source>
</evidence>
<name>A0A0B7NAS7_9FUNG</name>